<evidence type="ECO:0000313" key="1">
    <source>
        <dbReference type="EMBL" id="KAF9646551.1"/>
    </source>
</evidence>
<dbReference type="EMBL" id="MU118055">
    <property type="protein sequence ID" value="KAF9646551.1"/>
    <property type="molecule type" value="Genomic_DNA"/>
</dbReference>
<reference evidence="1" key="1">
    <citation type="submission" date="2019-10" db="EMBL/GenBank/DDBJ databases">
        <authorList>
            <consortium name="DOE Joint Genome Institute"/>
            <person name="Kuo A."/>
            <person name="Miyauchi S."/>
            <person name="Kiss E."/>
            <person name="Drula E."/>
            <person name="Kohler A."/>
            <person name="Sanchez-Garcia M."/>
            <person name="Andreopoulos B."/>
            <person name="Barry K.W."/>
            <person name="Bonito G."/>
            <person name="Buee M."/>
            <person name="Carver A."/>
            <person name="Chen C."/>
            <person name="Cichocki N."/>
            <person name="Clum A."/>
            <person name="Culley D."/>
            <person name="Crous P.W."/>
            <person name="Fauchery L."/>
            <person name="Girlanda M."/>
            <person name="Hayes R."/>
            <person name="Keri Z."/>
            <person name="Labutti K."/>
            <person name="Lipzen A."/>
            <person name="Lombard V."/>
            <person name="Magnuson J."/>
            <person name="Maillard F."/>
            <person name="Morin E."/>
            <person name="Murat C."/>
            <person name="Nolan M."/>
            <person name="Ohm R."/>
            <person name="Pangilinan J."/>
            <person name="Pereira M."/>
            <person name="Perotto S."/>
            <person name="Peter M."/>
            <person name="Riley R."/>
            <person name="Sitrit Y."/>
            <person name="Stielow B."/>
            <person name="Szollosi G."/>
            <person name="Zifcakova L."/>
            <person name="Stursova M."/>
            <person name="Spatafora J.W."/>
            <person name="Tedersoo L."/>
            <person name="Vaario L.-M."/>
            <person name="Yamada A."/>
            <person name="Yan M."/>
            <person name="Wang P."/>
            <person name="Xu J."/>
            <person name="Bruns T."/>
            <person name="Baldrian P."/>
            <person name="Vilgalys R."/>
            <person name="Henrissat B."/>
            <person name="Grigoriev I.V."/>
            <person name="Hibbett D."/>
            <person name="Nagy L.G."/>
            <person name="Martin F.M."/>
        </authorList>
    </citation>
    <scope>NUCLEOTIDE SEQUENCE</scope>
    <source>
        <strain evidence="1">P2</strain>
    </source>
</reference>
<proteinExistence type="predicted"/>
<keyword evidence="2" id="KW-1185">Reference proteome</keyword>
<sequence>MLWLKKSKKSRQLPQPLASLEIPTHIAVGSLGLSTDMHLGISSEAANDGQSSRVAFRDRSGDRRLHVSGSSTQTHGCEDAVTRGYILLQLIRPMSVILIVLREREHEREILSNAPNQQPSYDAPSLSSAERQSEAQNRVEREDRGTVTKQSLEAPPERISKDDHTGEDVDDTVQSGSRGECRCSDGILGWINSYQFQREAIEARHLGPRPLE</sequence>
<gene>
    <name evidence="1" type="ORF">BDM02DRAFT_3003105</name>
</gene>
<organism evidence="1 2">
    <name type="scientific">Thelephora ganbajun</name>
    <name type="common">Ganba fungus</name>
    <dbReference type="NCBI Taxonomy" id="370292"/>
    <lineage>
        <taxon>Eukaryota</taxon>
        <taxon>Fungi</taxon>
        <taxon>Dikarya</taxon>
        <taxon>Basidiomycota</taxon>
        <taxon>Agaricomycotina</taxon>
        <taxon>Agaricomycetes</taxon>
        <taxon>Thelephorales</taxon>
        <taxon>Thelephoraceae</taxon>
        <taxon>Thelephora</taxon>
    </lineage>
</organism>
<dbReference type="Proteomes" id="UP000886501">
    <property type="component" value="Unassembled WGS sequence"/>
</dbReference>
<comment type="caution">
    <text evidence="1">The sequence shown here is derived from an EMBL/GenBank/DDBJ whole genome shotgun (WGS) entry which is preliminary data.</text>
</comment>
<name>A0ACB6ZAC7_THEGA</name>
<evidence type="ECO:0000313" key="2">
    <source>
        <dbReference type="Proteomes" id="UP000886501"/>
    </source>
</evidence>
<accession>A0ACB6ZAC7</accession>
<protein>
    <submittedName>
        <fullName evidence="1">Uncharacterized protein</fullName>
    </submittedName>
</protein>
<reference evidence="1" key="2">
    <citation type="journal article" date="2020" name="Nat. Commun.">
        <title>Large-scale genome sequencing of mycorrhizal fungi provides insights into the early evolution of symbiotic traits.</title>
        <authorList>
            <person name="Miyauchi S."/>
            <person name="Kiss E."/>
            <person name="Kuo A."/>
            <person name="Drula E."/>
            <person name="Kohler A."/>
            <person name="Sanchez-Garcia M."/>
            <person name="Morin E."/>
            <person name="Andreopoulos B."/>
            <person name="Barry K.W."/>
            <person name="Bonito G."/>
            <person name="Buee M."/>
            <person name="Carver A."/>
            <person name="Chen C."/>
            <person name="Cichocki N."/>
            <person name="Clum A."/>
            <person name="Culley D."/>
            <person name="Crous P.W."/>
            <person name="Fauchery L."/>
            <person name="Girlanda M."/>
            <person name="Hayes R.D."/>
            <person name="Keri Z."/>
            <person name="LaButti K."/>
            <person name="Lipzen A."/>
            <person name="Lombard V."/>
            <person name="Magnuson J."/>
            <person name="Maillard F."/>
            <person name="Murat C."/>
            <person name="Nolan M."/>
            <person name="Ohm R.A."/>
            <person name="Pangilinan J."/>
            <person name="Pereira M.F."/>
            <person name="Perotto S."/>
            <person name="Peter M."/>
            <person name="Pfister S."/>
            <person name="Riley R."/>
            <person name="Sitrit Y."/>
            <person name="Stielow J.B."/>
            <person name="Szollosi G."/>
            <person name="Zifcakova L."/>
            <person name="Stursova M."/>
            <person name="Spatafora J.W."/>
            <person name="Tedersoo L."/>
            <person name="Vaario L.M."/>
            <person name="Yamada A."/>
            <person name="Yan M."/>
            <person name="Wang P."/>
            <person name="Xu J."/>
            <person name="Bruns T."/>
            <person name="Baldrian P."/>
            <person name="Vilgalys R."/>
            <person name="Dunand C."/>
            <person name="Henrissat B."/>
            <person name="Grigoriev I.V."/>
            <person name="Hibbett D."/>
            <person name="Nagy L.G."/>
            <person name="Martin F.M."/>
        </authorList>
    </citation>
    <scope>NUCLEOTIDE SEQUENCE</scope>
    <source>
        <strain evidence="1">P2</strain>
    </source>
</reference>